<dbReference type="EMBL" id="CP060784">
    <property type="protein sequence ID" value="QNP51436.1"/>
    <property type="molecule type" value="Genomic_DNA"/>
</dbReference>
<keyword evidence="1" id="KW-0812">Transmembrane</keyword>
<proteinExistence type="predicted"/>
<accession>A0A7H0GT20</accession>
<reference evidence="2 3" key="1">
    <citation type="submission" date="2020-08" db="EMBL/GenBank/DDBJ databases">
        <title>Genome sequence of Hymenobacter qilianensis JCM 19763T.</title>
        <authorList>
            <person name="Hyun D.-W."/>
            <person name="Bae J.-W."/>
        </authorList>
    </citation>
    <scope>NUCLEOTIDE SEQUENCE [LARGE SCALE GENOMIC DNA]</scope>
    <source>
        <strain evidence="2 3">JCM 19763</strain>
    </source>
</reference>
<evidence type="ECO:0000313" key="2">
    <source>
        <dbReference type="EMBL" id="QNP51436.1"/>
    </source>
</evidence>
<evidence type="ECO:0000256" key="1">
    <source>
        <dbReference type="SAM" id="Phobius"/>
    </source>
</evidence>
<organism evidence="2 3">
    <name type="scientific">Hymenobacter qilianensis</name>
    <dbReference type="NCBI Taxonomy" id="1385715"/>
    <lineage>
        <taxon>Bacteria</taxon>
        <taxon>Pseudomonadati</taxon>
        <taxon>Bacteroidota</taxon>
        <taxon>Cytophagia</taxon>
        <taxon>Cytophagales</taxon>
        <taxon>Hymenobacteraceae</taxon>
        <taxon>Hymenobacter</taxon>
    </lineage>
</organism>
<dbReference type="RefSeq" id="WP_187731720.1">
    <property type="nucleotide sequence ID" value="NZ_BMFN01000003.1"/>
</dbReference>
<evidence type="ECO:0008006" key="4">
    <source>
        <dbReference type="Google" id="ProtNLM"/>
    </source>
</evidence>
<keyword evidence="1" id="KW-1133">Transmembrane helix</keyword>
<dbReference type="AlphaFoldDB" id="A0A7H0GT20"/>
<keyword evidence="3" id="KW-1185">Reference proteome</keyword>
<dbReference type="Proteomes" id="UP000516093">
    <property type="component" value="Chromosome"/>
</dbReference>
<feature type="transmembrane region" description="Helical" evidence="1">
    <location>
        <begin position="93"/>
        <end position="111"/>
    </location>
</feature>
<gene>
    <name evidence="2" type="ORF">H9L05_15610</name>
</gene>
<dbReference type="KEGG" id="hqi:H9L05_15610"/>
<name>A0A7H0GT20_9BACT</name>
<protein>
    <recommendedName>
        <fullName evidence="4">DUF2784 domain-containing protein</fullName>
    </recommendedName>
</protein>
<feature type="transmembrane region" description="Helical" evidence="1">
    <location>
        <begin position="12"/>
        <end position="33"/>
    </location>
</feature>
<feature type="transmembrane region" description="Helical" evidence="1">
    <location>
        <begin position="39"/>
        <end position="62"/>
    </location>
</feature>
<keyword evidence="1" id="KW-0472">Membrane</keyword>
<evidence type="ECO:0000313" key="3">
    <source>
        <dbReference type="Proteomes" id="UP000516093"/>
    </source>
</evidence>
<sequence>MNKHLALSLIKGLHTLIWLFFNVVIFYLLYAAITGRLNHWLWLGYGLIALEGLVLLGFNFFCPLTILARQYSESAADNFDIYLPNWLAKNTKLIYTSLVLISAMITAYQLLK</sequence>